<dbReference type="RefSeq" id="WP_244705525.1">
    <property type="nucleotide sequence ID" value="NZ_CP095006.1"/>
</dbReference>
<dbReference type="AlphaFoldDB" id="A0AAX3ASB8"/>
<accession>A0AAX3ASB8</accession>
<dbReference type="GeneID" id="71763311"/>
<organism evidence="2 3">
    <name type="scientific">Halococcus dombrowskii</name>
    <dbReference type="NCBI Taxonomy" id="179637"/>
    <lineage>
        <taxon>Archaea</taxon>
        <taxon>Methanobacteriati</taxon>
        <taxon>Methanobacteriota</taxon>
        <taxon>Stenosarchaea group</taxon>
        <taxon>Halobacteria</taxon>
        <taxon>Halobacteriales</taxon>
        <taxon>Halococcaceae</taxon>
        <taxon>Halococcus</taxon>
    </lineage>
</organism>
<keyword evidence="3" id="KW-1185">Reference proteome</keyword>
<sequence>MNSQVETLTDGFERLGPDDTPFTLRGGEEKRDQAATIHHQRDTNERTKDEQSNEPVSRGVSEWKQNLRTLDFPFIDTISCETYLDRAWQAAAAVQEHGLIEEVHCNVCFEDPNLHGKFWPGIAEIELAPERDYFPGYAPGPTLAHEVSHSVYAAWTPDAGFEQGQQAFRTRSQQEQAESLSLRLYGPFHEATGPFVDYRLGDEELFAAAFTSRIIEPMAARRNAPQAVNRVEEIATITVPTLFDGNSF</sequence>
<dbReference type="EMBL" id="CP095006">
    <property type="protein sequence ID" value="UOO96628.1"/>
    <property type="molecule type" value="Genomic_DNA"/>
</dbReference>
<name>A0AAX3ASB8_HALDO</name>
<reference evidence="2" key="1">
    <citation type="submission" date="2022-04" db="EMBL/GenBank/DDBJ databases">
        <title>Sequencing and genomic assembly of Halococcus dombrowskii.</title>
        <authorList>
            <person name="Lim S.W."/>
            <person name="MacLea K.S."/>
        </authorList>
    </citation>
    <scope>NUCLEOTIDE SEQUENCE</scope>
    <source>
        <strain evidence="2">H4</strain>
        <plasmid evidence="2">unnamed1</plasmid>
    </source>
</reference>
<keyword evidence="2" id="KW-0614">Plasmid</keyword>
<feature type="region of interest" description="Disordered" evidence="1">
    <location>
        <begin position="1"/>
        <end position="60"/>
    </location>
</feature>
<evidence type="ECO:0000256" key="1">
    <source>
        <dbReference type="SAM" id="MobiDB-lite"/>
    </source>
</evidence>
<gene>
    <name evidence="2" type="ORF">MUK72_15645</name>
</gene>
<proteinExistence type="predicted"/>
<evidence type="ECO:0000313" key="2">
    <source>
        <dbReference type="EMBL" id="UOO96628.1"/>
    </source>
</evidence>
<protein>
    <submittedName>
        <fullName evidence="2">Uncharacterized protein</fullName>
    </submittedName>
</protein>
<geneLocation type="plasmid" evidence="2 3">
    <name>unnamed1</name>
</geneLocation>
<dbReference type="Proteomes" id="UP000830542">
    <property type="component" value="Plasmid unnamed1"/>
</dbReference>
<feature type="compositionally biased region" description="Basic and acidic residues" evidence="1">
    <location>
        <begin position="26"/>
        <end position="51"/>
    </location>
</feature>
<evidence type="ECO:0000313" key="3">
    <source>
        <dbReference type="Proteomes" id="UP000830542"/>
    </source>
</evidence>
<dbReference type="KEGG" id="hdo:MUK72_15645"/>